<dbReference type="GO" id="GO:0046872">
    <property type="term" value="F:metal ion binding"/>
    <property type="evidence" value="ECO:0007669"/>
    <property type="project" value="UniProtKB-KW"/>
</dbReference>
<dbReference type="GO" id="GO:0030973">
    <property type="term" value="F:molybdate ion binding"/>
    <property type="evidence" value="ECO:0007669"/>
    <property type="project" value="TreeGrafter"/>
</dbReference>
<dbReference type="SUPFAM" id="SSF53850">
    <property type="entry name" value="Periplasmic binding protein-like II"/>
    <property type="match status" value="1"/>
</dbReference>
<name>A0A0E3RHY7_METMZ</name>
<dbReference type="PIRSF" id="PIRSF004846">
    <property type="entry name" value="ModA"/>
    <property type="match status" value="1"/>
</dbReference>
<gene>
    <name evidence="4" type="ORF">MSMAS_0591</name>
</gene>
<dbReference type="Proteomes" id="UP000033097">
    <property type="component" value="Chromosome"/>
</dbReference>
<protein>
    <submittedName>
        <fullName evidence="4">Molybdenum ABC transporter, periplasmic molybdenum-binding protein ModA</fullName>
    </submittedName>
</protein>
<keyword evidence="3" id="KW-0732">Signal</keyword>
<dbReference type="AlphaFoldDB" id="A0A0E3RHY7"/>
<proteinExistence type="predicted"/>
<dbReference type="Pfam" id="PF13531">
    <property type="entry name" value="SBP_bac_11"/>
    <property type="match status" value="1"/>
</dbReference>
<dbReference type="PANTHER" id="PTHR30632">
    <property type="entry name" value="MOLYBDATE-BINDING PERIPLASMIC PROTEIN"/>
    <property type="match status" value="1"/>
</dbReference>
<dbReference type="GeneID" id="24876737"/>
<dbReference type="Gene3D" id="3.40.190.10">
    <property type="entry name" value="Periplasmic binding protein-like II"/>
    <property type="match status" value="2"/>
</dbReference>
<evidence type="ECO:0000313" key="5">
    <source>
        <dbReference type="Proteomes" id="UP000033097"/>
    </source>
</evidence>
<dbReference type="CDD" id="cd13537">
    <property type="entry name" value="PBP2_YvgL_like"/>
    <property type="match status" value="1"/>
</dbReference>
<sequence length="272" mass="29577">MSGRREKSDRKAKKLILPAFAAILCLAVLTFIAVSHETEEETATITVSAAASLTEAFTDIAREFEAENPDTKVELNFAGSGTLRKQIESGAPVDVFASASESDMDLLSGKGLIEESSRRDFAANTVVMVVPEKNRSESPKKLEDLTAHSVEKIAIGNPETTPAGKYAKHALEDAGIWDEIESKVIPGETVKQVLTYVETGEVDAGFVFITDAENCRKDLYEIALTVPVNESIIYPIAVINESSSKEKAQKFVNFVIGKRGQEILAEHGFKKP</sequence>
<dbReference type="InterPro" id="IPR050682">
    <property type="entry name" value="ModA/WtpA"/>
</dbReference>
<accession>A0A0E3RHY7</accession>
<dbReference type="PATRIC" id="fig|213585.10.peg.724"/>
<dbReference type="GO" id="GO:0015689">
    <property type="term" value="P:molybdate ion transport"/>
    <property type="evidence" value="ECO:0007669"/>
    <property type="project" value="InterPro"/>
</dbReference>
<evidence type="ECO:0000256" key="1">
    <source>
        <dbReference type="ARBA" id="ARBA00022505"/>
    </source>
</evidence>
<dbReference type="KEGG" id="mmj:MSMAS_0591"/>
<dbReference type="RefSeq" id="WP_011032677.1">
    <property type="nucleotide sequence ID" value="NZ_CP009512.1"/>
</dbReference>
<keyword evidence="2" id="KW-0479">Metal-binding</keyword>
<dbReference type="STRING" id="213585.MSMAS_0591"/>
<dbReference type="InterPro" id="IPR005950">
    <property type="entry name" value="ModA"/>
</dbReference>
<evidence type="ECO:0000313" key="4">
    <source>
        <dbReference type="EMBL" id="AKB63787.1"/>
    </source>
</evidence>
<dbReference type="EMBL" id="CP009512">
    <property type="protein sequence ID" value="AKB63787.1"/>
    <property type="molecule type" value="Genomic_DNA"/>
</dbReference>
<dbReference type="InterPro" id="IPR041879">
    <property type="entry name" value="YvgL-like_PBP2"/>
</dbReference>
<evidence type="ECO:0000256" key="3">
    <source>
        <dbReference type="ARBA" id="ARBA00022729"/>
    </source>
</evidence>
<dbReference type="PANTHER" id="PTHR30632:SF0">
    <property type="entry name" value="SULFATE-BINDING PROTEIN"/>
    <property type="match status" value="1"/>
</dbReference>
<dbReference type="NCBIfam" id="TIGR01256">
    <property type="entry name" value="modA"/>
    <property type="match status" value="1"/>
</dbReference>
<dbReference type="FunFam" id="3.40.190.10:FF:000035">
    <property type="entry name" value="Molybdate ABC transporter substrate-binding protein"/>
    <property type="match status" value="1"/>
</dbReference>
<reference evidence="4 5" key="1">
    <citation type="submission" date="2014-07" db="EMBL/GenBank/DDBJ databases">
        <title>Methanogenic archaea and the global carbon cycle.</title>
        <authorList>
            <person name="Henriksen J.R."/>
            <person name="Luke J."/>
            <person name="Reinhart S."/>
            <person name="Benedict M.N."/>
            <person name="Youngblut N.D."/>
            <person name="Metcalf M.E."/>
            <person name="Whitaker R.J."/>
            <person name="Metcalf W.W."/>
        </authorList>
    </citation>
    <scope>NUCLEOTIDE SEQUENCE [LARGE SCALE GENOMIC DNA]</scope>
    <source>
        <strain evidence="4 5">S-6</strain>
    </source>
</reference>
<organism evidence="4 5">
    <name type="scientific">Methanosarcina mazei S-6</name>
    <dbReference type="NCBI Taxonomy" id="213585"/>
    <lineage>
        <taxon>Archaea</taxon>
        <taxon>Methanobacteriati</taxon>
        <taxon>Methanobacteriota</taxon>
        <taxon>Stenosarchaea group</taxon>
        <taxon>Methanomicrobia</taxon>
        <taxon>Methanosarcinales</taxon>
        <taxon>Methanosarcinaceae</taxon>
        <taxon>Methanosarcina</taxon>
    </lineage>
</organism>
<evidence type="ECO:0000256" key="2">
    <source>
        <dbReference type="ARBA" id="ARBA00022723"/>
    </source>
</evidence>
<keyword evidence="1" id="KW-0500">Molybdenum</keyword>
<dbReference type="HOGENOM" id="CLU_065520_3_1_2"/>